<proteinExistence type="predicted"/>
<organism evidence="1">
    <name type="scientific">Aquarana catesbeiana</name>
    <name type="common">American bullfrog</name>
    <name type="synonym">Rana catesbeiana</name>
    <dbReference type="NCBI Taxonomy" id="8400"/>
    <lineage>
        <taxon>Eukaryota</taxon>
        <taxon>Metazoa</taxon>
        <taxon>Chordata</taxon>
        <taxon>Craniata</taxon>
        <taxon>Vertebrata</taxon>
        <taxon>Euteleostomi</taxon>
        <taxon>Amphibia</taxon>
        <taxon>Batrachia</taxon>
        <taxon>Anura</taxon>
        <taxon>Neobatrachia</taxon>
        <taxon>Ranoidea</taxon>
        <taxon>Ranidae</taxon>
        <taxon>Aquarana</taxon>
    </lineage>
</organism>
<evidence type="ECO:0008006" key="2">
    <source>
        <dbReference type="Google" id="ProtNLM"/>
    </source>
</evidence>
<evidence type="ECO:0000313" key="1">
    <source>
        <dbReference type="EMBL" id="PIO40712.1"/>
    </source>
</evidence>
<feature type="non-terminal residue" evidence="1">
    <location>
        <position position="1"/>
    </location>
</feature>
<accession>A0A2G9SKY8</accession>
<dbReference type="OrthoDB" id="10070117at2759"/>
<reference evidence="1" key="1">
    <citation type="submission" date="2017-08" db="EMBL/GenBank/DDBJ databases">
        <title>Assembly of the North American Bullfrog Genome.</title>
        <authorList>
            <person name="Warren R.L."/>
            <person name="Vandervalk B.P."/>
            <person name="Kucuk E."/>
            <person name="Birol I."/>
            <person name="Helbing C."/>
            <person name="Pandoh P."/>
            <person name="Behsaz B."/>
            <person name="Mohamadi H."/>
            <person name="Chu J."/>
            <person name="Jackman S."/>
            <person name="Hammond S.A."/>
            <person name="Veldhoen N."/>
            <person name="Kirk H."/>
            <person name="Zhao Y."/>
            <person name="Coope R."/>
            <person name="Pleasance S."/>
            <person name="Moore R."/>
            <person name="Holt R."/>
        </authorList>
    </citation>
    <scope>NUCLEOTIDE SEQUENCE</scope>
    <source>
        <strain evidence="1">Bruno</strain>
        <tissue evidence="1">Liver</tissue>
    </source>
</reference>
<gene>
    <name evidence="1" type="ORF">AB205_0127240</name>
</gene>
<name>A0A2G9SKY8_AQUCT</name>
<dbReference type="AlphaFoldDB" id="A0A2G9SKY8"/>
<sequence>GEVFIDKTVGNETFFLVTYVSLVPSIQLENPKGVLYTGKDFKDDTVTKSSRLQIPGSAEIGPWRYTICNTLTTTQAIGITVTSKAVDKDVPPVTVNAHMDSDANNYPKPMVVYAVVNQGFVPVINAKVTAIIEPTTGAPITLELLDNGSGPDIVKNDGIYSRYLTAFTVNGRYGLKVRVESTDNKARLALPRNRALYVPGYVNNGNVSMNPPRPAISEEDLKVGLFSRTASGSSFVVSNVPPGPPKDIYKPEKITDLVAKIKEETIVLSWTATGDDLDQGNGK</sequence>
<dbReference type="EMBL" id="KV923618">
    <property type="protein sequence ID" value="PIO40712.1"/>
    <property type="molecule type" value="Genomic_DNA"/>
</dbReference>
<dbReference type="NCBIfam" id="NF041940">
    <property type="entry name" value="choice_anch_X"/>
    <property type="match status" value="1"/>
</dbReference>
<protein>
    <recommendedName>
        <fullName evidence="2">Calcium-activated chloride channel N-terminal domain-containing protein</fullName>
    </recommendedName>
</protein>